<dbReference type="STRING" id="1285928.SAMN04487894_11540"/>
<protein>
    <submittedName>
        <fullName evidence="1">Uncharacterized protein</fullName>
    </submittedName>
</protein>
<accession>A0A1G6YA35</accession>
<sequence>MADSLSGRERDHDTPLLIPIYDNKPASKLFLFSVSEDTDRGVSRGLCPHKPLVITHFNKIDSGSL</sequence>
<gene>
    <name evidence="1" type="ORF">SAMN04487894_11540</name>
</gene>
<proteinExistence type="predicted"/>
<keyword evidence="2" id="KW-1185">Reference proteome</keyword>
<evidence type="ECO:0000313" key="1">
    <source>
        <dbReference type="EMBL" id="SDD87279.1"/>
    </source>
</evidence>
<name>A0A1G6YA35_NIADE</name>
<reference evidence="2" key="1">
    <citation type="submission" date="2016-10" db="EMBL/GenBank/DDBJ databases">
        <authorList>
            <person name="Varghese N."/>
            <person name="Submissions S."/>
        </authorList>
    </citation>
    <scope>NUCLEOTIDE SEQUENCE [LARGE SCALE GENOMIC DNA]</scope>
    <source>
        <strain evidence="2">DSM 25811 / CCM 8410 / LMG 26954 / E90</strain>
    </source>
</reference>
<dbReference type="AlphaFoldDB" id="A0A1G6YA35"/>
<dbReference type="Proteomes" id="UP000198757">
    <property type="component" value="Unassembled WGS sequence"/>
</dbReference>
<dbReference type="EMBL" id="FMZO01000015">
    <property type="protein sequence ID" value="SDD87279.1"/>
    <property type="molecule type" value="Genomic_DNA"/>
</dbReference>
<evidence type="ECO:0000313" key="2">
    <source>
        <dbReference type="Proteomes" id="UP000198757"/>
    </source>
</evidence>
<organism evidence="1 2">
    <name type="scientific">Niabella drilacis (strain DSM 25811 / CCM 8410 / CCUG 62505 / LMG 26954 / E90)</name>
    <dbReference type="NCBI Taxonomy" id="1285928"/>
    <lineage>
        <taxon>Bacteria</taxon>
        <taxon>Pseudomonadati</taxon>
        <taxon>Bacteroidota</taxon>
        <taxon>Chitinophagia</taxon>
        <taxon>Chitinophagales</taxon>
        <taxon>Chitinophagaceae</taxon>
        <taxon>Niabella</taxon>
    </lineage>
</organism>